<proteinExistence type="inferred from homology"/>
<evidence type="ECO:0000256" key="5">
    <source>
        <dbReference type="ARBA" id="ARBA00023204"/>
    </source>
</evidence>
<keyword evidence="4 7" id="KW-0233">DNA recombination</keyword>
<reference evidence="10" key="1">
    <citation type="submission" date="2017-03" db="EMBL/GenBank/DDBJ databases">
        <title>Novel pathways for hydrocarbon cycling and metabolic interdependencies in hydrothermal sediment communities.</title>
        <authorList>
            <person name="Dombrowski N."/>
            <person name="Seitz K."/>
            <person name="Teske A."/>
            <person name="Baker B."/>
        </authorList>
    </citation>
    <scope>NUCLEOTIDE SEQUENCE [LARGE SCALE GENOMIC DNA]</scope>
</reference>
<name>A0A1W9S0A0_9BACT</name>
<comment type="caution">
    <text evidence="9">The sequence shown here is derived from an EMBL/GenBank/DDBJ whole genome shotgun (WGS) entry which is preliminary data.</text>
</comment>
<dbReference type="PANTHER" id="PTHR33991">
    <property type="entry name" value="DNA REPAIR PROTEIN RECO"/>
    <property type="match status" value="1"/>
</dbReference>
<evidence type="ECO:0000256" key="4">
    <source>
        <dbReference type="ARBA" id="ARBA00023172"/>
    </source>
</evidence>
<evidence type="ECO:0000256" key="6">
    <source>
        <dbReference type="ARBA" id="ARBA00033409"/>
    </source>
</evidence>
<evidence type="ECO:0000256" key="1">
    <source>
        <dbReference type="ARBA" id="ARBA00007452"/>
    </source>
</evidence>
<dbReference type="PANTHER" id="PTHR33991:SF1">
    <property type="entry name" value="DNA REPAIR PROTEIN RECO"/>
    <property type="match status" value="1"/>
</dbReference>
<dbReference type="Gene3D" id="2.40.50.140">
    <property type="entry name" value="Nucleic acid-binding proteins"/>
    <property type="match status" value="1"/>
</dbReference>
<keyword evidence="3 7" id="KW-0227">DNA damage</keyword>
<evidence type="ECO:0000256" key="7">
    <source>
        <dbReference type="HAMAP-Rule" id="MF_00201"/>
    </source>
</evidence>
<dbReference type="SUPFAM" id="SSF50249">
    <property type="entry name" value="Nucleic acid-binding proteins"/>
    <property type="match status" value="1"/>
</dbReference>
<gene>
    <name evidence="7" type="primary">recO</name>
    <name evidence="9" type="ORF">B6D57_04780</name>
</gene>
<dbReference type="HAMAP" id="MF_00201">
    <property type="entry name" value="RecO"/>
    <property type="match status" value="1"/>
</dbReference>
<dbReference type="GO" id="GO:0006310">
    <property type="term" value="P:DNA recombination"/>
    <property type="evidence" value="ECO:0007669"/>
    <property type="project" value="UniProtKB-UniRule"/>
</dbReference>
<dbReference type="Proteomes" id="UP000192611">
    <property type="component" value="Unassembled WGS sequence"/>
</dbReference>
<dbReference type="InterPro" id="IPR037278">
    <property type="entry name" value="ARFGAP/RecO"/>
</dbReference>
<comment type="similarity">
    <text evidence="1 7">Belongs to the RecO family.</text>
</comment>
<feature type="domain" description="DNA replication/recombination mediator RecO N-terminal" evidence="8">
    <location>
        <begin position="5"/>
        <end position="84"/>
    </location>
</feature>
<dbReference type="Pfam" id="PF11967">
    <property type="entry name" value="RecO_N"/>
    <property type="match status" value="1"/>
</dbReference>
<dbReference type="GO" id="GO:0006302">
    <property type="term" value="P:double-strand break repair"/>
    <property type="evidence" value="ECO:0007669"/>
    <property type="project" value="TreeGrafter"/>
</dbReference>
<dbReference type="GO" id="GO:0043590">
    <property type="term" value="C:bacterial nucleoid"/>
    <property type="evidence" value="ECO:0007669"/>
    <property type="project" value="TreeGrafter"/>
</dbReference>
<comment type="function">
    <text evidence="7">Involved in DNA repair and RecF pathway recombination.</text>
</comment>
<sequence length="253" mass="29084">MGRNMAVKRVNAFVLKVDPVRENSQLVNIFSFEYGRLKTLLKAGRQSAAKRARSIEQLSEYEILIYFRETSELHLISQFSIIKDFQRIREMRYGLFHSIAIIEHILKLMPLNEPSEKIYNLLKKSLIAIEGGCDARVVYLLFRLYLLKHLGLLPQTEVCTSCSRKLSQDAYYVPYKGGLVCAECFNGEENGSIFMKSSMALVKLLRSLSSLSLNGGFEARIGDELLRDANRLLDFHISYHLDVQLKSTEFLRF</sequence>
<dbReference type="InterPro" id="IPR042242">
    <property type="entry name" value="RecO_C"/>
</dbReference>
<organism evidence="9 10">
    <name type="scientific">Candidatus Coatesbacteria bacterium 4484_99</name>
    <dbReference type="NCBI Taxonomy" id="1970774"/>
    <lineage>
        <taxon>Bacteria</taxon>
        <taxon>Candidatus Coatesiibacteriota</taxon>
    </lineage>
</organism>
<dbReference type="Pfam" id="PF02565">
    <property type="entry name" value="RecO_C"/>
    <property type="match status" value="1"/>
</dbReference>
<dbReference type="SUPFAM" id="SSF57863">
    <property type="entry name" value="ArfGap/RecO-like zinc finger"/>
    <property type="match status" value="1"/>
</dbReference>
<evidence type="ECO:0000313" key="9">
    <source>
        <dbReference type="EMBL" id="OQX90125.1"/>
    </source>
</evidence>
<dbReference type="InterPro" id="IPR012340">
    <property type="entry name" value="NA-bd_OB-fold"/>
</dbReference>
<accession>A0A1W9S0A0</accession>
<evidence type="ECO:0000256" key="3">
    <source>
        <dbReference type="ARBA" id="ARBA00022763"/>
    </source>
</evidence>
<evidence type="ECO:0000313" key="10">
    <source>
        <dbReference type="Proteomes" id="UP000192611"/>
    </source>
</evidence>
<dbReference type="AlphaFoldDB" id="A0A1W9S0A0"/>
<evidence type="ECO:0000256" key="2">
    <source>
        <dbReference type="ARBA" id="ARBA00021310"/>
    </source>
</evidence>
<dbReference type="NCBIfam" id="TIGR00613">
    <property type="entry name" value="reco"/>
    <property type="match status" value="1"/>
</dbReference>
<evidence type="ECO:0000259" key="8">
    <source>
        <dbReference type="Pfam" id="PF11967"/>
    </source>
</evidence>
<dbReference type="InterPro" id="IPR022572">
    <property type="entry name" value="DNA_rep/recomb_RecO_N"/>
</dbReference>
<protein>
    <recommendedName>
        <fullName evidence="2 7">DNA repair protein RecO</fullName>
    </recommendedName>
    <alternativeName>
        <fullName evidence="6 7">Recombination protein O</fullName>
    </alternativeName>
</protein>
<dbReference type="EMBL" id="NATQ01000099">
    <property type="protein sequence ID" value="OQX90125.1"/>
    <property type="molecule type" value="Genomic_DNA"/>
</dbReference>
<dbReference type="Gene3D" id="1.20.1440.120">
    <property type="entry name" value="Recombination protein O, C-terminal domain"/>
    <property type="match status" value="1"/>
</dbReference>
<dbReference type="InterPro" id="IPR003717">
    <property type="entry name" value="RecO"/>
</dbReference>
<keyword evidence="5 7" id="KW-0234">DNA repair</keyword>